<dbReference type="Gene3D" id="3.40.50.720">
    <property type="entry name" value="NAD(P)-binding Rossmann-like Domain"/>
    <property type="match status" value="1"/>
</dbReference>
<gene>
    <name evidence="1" type="ORF">BN1049_02862</name>
</gene>
<accession>A0A078MJQ6</accession>
<protein>
    <submittedName>
        <fullName evidence="1">Putative short-chain dehydrogenase</fullName>
    </submittedName>
</protein>
<organism evidence="1">
    <name type="scientific">Pseudomonas saudimassiliensis</name>
    <dbReference type="NCBI Taxonomy" id="1461581"/>
    <lineage>
        <taxon>Bacteria</taxon>
        <taxon>Pseudomonadati</taxon>
        <taxon>Pseudomonadota</taxon>
        <taxon>Gammaproteobacteria</taxon>
        <taxon>Pseudomonadales</taxon>
        <taxon>Pseudomonadaceae</taxon>
        <taxon>Pseudomonas</taxon>
    </lineage>
</organism>
<reference evidence="1" key="1">
    <citation type="submission" date="2014-07" db="EMBL/GenBank/DDBJ databases">
        <authorList>
            <person name="Urmite Genomes Urmite Genomes"/>
        </authorList>
    </citation>
    <scope>NUCLEOTIDE SEQUENCE</scope>
    <source>
        <strain evidence="1">12M76_air</strain>
    </source>
</reference>
<dbReference type="PATRIC" id="fig|1461581.3.peg.2818"/>
<proteinExistence type="predicted"/>
<dbReference type="EMBL" id="LK391969">
    <property type="protein sequence ID" value="CEF27899.1"/>
    <property type="molecule type" value="Genomic_DNA"/>
</dbReference>
<evidence type="ECO:0000313" key="1">
    <source>
        <dbReference type="EMBL" id="CEA06474.1"/>
    </source>
</evidence>
<dbReference type="Pfam" id="PF00106">
    <property type="entry name" value="adh_short"/>
    <property type="match status" value="1"/>
</dbReference>
<dbReference type="EMBL" id="LM997413">
    <property type="protein sequence ID" value="CEA06474.1"/>
    <property type="molecule type" value="Genomic_DNA"/>
</dbReference>
<dbReference type="InterPro" id="IPR036291">
    <property type="entry name" value="NAD(P)-bd_dom_sf"/>
</dbReference>
<dbReference type="SUPFAM" id="SSF51735">
    <property type="entry name" value="NAD(P)-binding Rossmann-fold domains"/>
    <property type="match status" value="1"/>
</dbReference>
<dbReference type="AlphaFoldDB" id="A0A078MJQ6"/>
<name>A0A078MJQ6_9PSED</name>
<sequence length="44" mass="4448">MDISGRVAVLTGAGSGIGRALAVELARSGCHLALVDINAVMPRE</sequence>
<dbReference type="InterPro" id="IPR002347">
    <property type="entry name" value="SDR_fam"/>
</dbReference>